<evidence type="ECO:0000256" key="1">
    <source>
        <dbReference type="ARBA" id="ARBA00008601"/>
    </source>
</evidence>
<dbReference type="EC" id="3.1.3.48" evidence="2"/>
<keyword evidence="3" id="KW-0378">Hydrolase</keyword>
<dbReference type="EMBL" id="ML769463">
    <property type="protein sequence ID" value="KAE9399878.1"/>
    <property type="molecule type" value="Genomic_DNA"/>
</dbReference>
<dbReference type="InterPro" id="IPR029021">
    <property type="entry name" value="Prot-tyrosine_phosphatase-like"/>
</dbReference>
<sequence>MRGRDFEMFVVRIRAANAISIKRQTAKSQEIRSKLDITHVLSITPPAVPTFTNPVANHLQIDLPDREFENLLIYFPRTSDWIDDALEGGGRVLVHCNEGASRSVTVVCAYVMRKLRMNSTTALQFVKAKRPIARPNPGFLKQLDAWSSCGYTIDVSSPAYQAWKEIRERDITHWIIAEQGVELVEVVRHQLFLNTYFKDDDICDIFSQLFLDYGTFKILSISPTQIPPSFGLPEDKYRHLELPSNDGEAALQKLFGQLPSIVKWIHDILTTEADCKPRVVVHCKDEIRGHVVACAYLMFSRGISARQSVEVLRSAAPTANVDGSLEILLEAYTDDK</sequence>
<keyword evidence="4" id="KW-0904">Protein phosphatase</keyword>
<dbReference type="AlphaFoldDB" id="A0A6A4HR94"/>
<dbReference type="GO" id="GO:0004725">
    <property type="term" value="F:protein tyrosine phosphatase activity"/>
    <property type="evidence" value="ECO:0007669"/>
    <property type="project" value="UniProtKB-EC"/>
</dbReference>
<dbReference type="CDD" id="cd14498">
    <property type="entry name" value="DSP"/>
    <property type="match status" value="1"/>
</dbReference>
<evidence type="ECO:0000259" key="6">
    <source>
        <dbReference type="PROSITE" id="PS50056"/>
    </source>
</evidence>
<dbReference type="SUPFAM" id="SSF52799">
    <property type="entry name" value="(Phosphotyrosine protein) phosphatases II"/>
    <property type="match status" value="2"/>
</dbReference>
<proteinExistence type="inferred from homology"/>
<evidence type="ECO:0000313" key="8">
    <source>
        <dbReference type="Proteomes" id="UP000799118"/>
    </source>
</evidence>
<dbReference type="GO" id="GO:0008138">
    <property type="term" value="F:protein tyrosine/serine/threonine phosphatase activity"/>
    <property type="evidence" value="ECO:0007669"/>
    <property type="project" value="TreeGrafter"/>
</dbReference>
<dbReference type="PROSITE" id="PS50054">
    <property type="entry name" value="TYR_PHOSPHATASE_DUAL"/>
    <property type="match status" value="1"/>
</dbReference>
<dbReference type="Proteomes" id="UP000799118">
    <property type="component" value="Unassembled WGS sequence"/>
</dbReference>
<evidence type="ECO:0000259" key="5">
    <source>
        <dbReference type="PROSITE" id="PS50054"/>
    </source>
</evidence>
<dbReference type="Pfam" id="PF00782">
    <property type="entry name" value="DSPc"/>
    <property type="match status" value="1"/>
</dbReference>
<dbReference type="PANTHER" id="PTHR45848:SF4">
    <property type="entry name" value="DUAL SPECIFICITY PROTEIN PHOSPHATASE 12"/>
    <property type="match status" value="1"/>
</dbReference>
<evidence type="ECO:0000256" key="3">
    <source>
        <dbReference type="ARBA" id="ARBA00022801"/>
    </source>
</evidence>
<feature type="domain" description="Tyrosine-protein phosphatase" evidence="5">
    <location>
        <begin position="9"/>
        <end position="152"/>
    </location>
</feature>
<organism evidence="7 8">
    <name type="scientific">Gymnopus androsaceus JB14</name>
    <dbReference type="NCBI Taxonomy" id="1447944"/>
    <lineage>
        <taxon>Eukaryota</taxon>
        <taxon>Fungi</taxon>
        <taxon>Dikarya</taxon>
        <taxon>Basidiomycota</taxon>
        <taxon>Agaricomycotina</taxon>
        <taxon>Agaricomycetes</taxon>
        <taxon>Agaricomycetidae</taxon>
        <taxon>Agaricales</taxon>
        <taxon>Marasmiineae</taxon>
        <taxon>Omphalotaceae</taxon>
        <taxon>Gymnopus</taxon>
    </lineage>
</organism>
<dbReference type="InterPro" id="IPR000340">
    <property type="entry name" value="Dual-sp_phosphatase_cat-dom"/>
</dbReference>
<dbReference type="PROSITE" id="PS50056">
    <property type="entry name" value="TYR_PHOSPHATASE_2"/>
    <property type="match status" value="1"/>
</dbReference>
<dbReference type="OrthoDB" id="10252009at2759"/>
<accession>A0A6A4HR94</accession>
<evidence type="ECO:0000256" key="2">
    <source>
        <dbReference type="ARBA" id="ARBA00013064"/>
    </source>
</evidence>
<evidence type="ECO:0000256" key="4">
    <source>
        <dbReference type="ARBA" id="ARBA00022912"/>
    </source>
</evidence>
<dbReference type="Gene3D" id="3.90.190.10">
    <property type="entry name" value="Protein tyrosine phosphatase superfamily"/>
    <property type="match status" value="2"/>
</dbReference>
<name>A0A6A4HR94_9AGAR</name>
<dbReference type="PANTHER" id="PTHR45848">
    <property type="entry name" value="DUAL SPECIFICITY PROTEIN PHOSPHATASE 12 FAMILY MEMBER"/>
    <property type="match status" value="1"/>
</dbReference>
<evidence type="ECO:0000313" key="7">
    <source>
        <dbReference type="EMBL" id="KAE9399878.1"/>
    </source>
</evidence>
<reference evidence="7" key="1">
    <citation type="journal article" date="2019" name="Environ. Microbiol.">
        <title>Fungal ecological strategies reflected in gene transcription - a case study of two litter decomposers.</title>
        <authorList>
            <person name="Barbi F."/>
            <person name="Kohler A."/>
            <person name="Barry K."/>
            <person name="Baskaran P."/>
            <person name="Daum C."/>
            <person name="Fauchery L."/>
            <person name="Ihrmark K."/>
            <person name="Kuo A."/>
            <person name="LaButti K."/>
            <person name="Lipzen A."/>
            <person name="Morin E."/>
            <person name="Grigoriev I.V."/>
            <person name="Henrissat B."/>
            <person name="Lindahl B."/>
            <person name="Martin F."/>
        </authorList>
    </citation>
    <scope>NUCLEOTIDE SEQUENCE</scope>
    <source>
        <strain evidence="7">JB14</strain>
    </source>
</reference>
<dbReference type="InterPro" id="IPR020422">
    <property type="entry name" value="TYR_PHOSPHATASE_DUAL_dom"/>
</dbReference>
<keyword evidence="8" id="KW-1185">Reference proteome</keyword>
<comment type="similarity">
    <text evidence="1">Belongs to the protein-tyrosine phosphatase family. Non-receptor class dual specificity subfamily.</text>
</comment>
<protein>
    <recommendedName>
        <fullName evidence="2">protein-tyrosine-phosphatase</fullName>
        <ecNumber evidence="2">3.1.3.48</ecNumber>
    </recommendedName>
</protein>
<dbReference type="SMART" id="SM00195">
    <property type="entry name" value="DSPc"/>
    <property type="match status" value="1"/>
</dbReference>
<gene>
    <name evidence="7" type="ORF">BT96DRAFT_975615</name>
</gene>
<dbReference type="InterPro" id="IPR000387">
    <property type="entry name" value="Tyr_Pase_dom"/>
</dbReference>
<feature type="domain" description="Tyrosine specific protein phosphatases" evidence="6">
    <location>
        <begin position="66"/>
        <end position="131"/>
    </location>
</feature>